<dbReference type="AlphaFoldDB" id="A0A0C2ED74"/>
<dbReference type="Proteomes" id="UP000035068">
    <property type="component" value="Unassembled WGS sequence"/>
</dbReference>
<name>A0A0C2ED74_9BACT</name>
<evidence type="ECO:0000313" key="1">
    <source>
        <dbReference type="EMBL" id="KIH76548.1"/>
    </source>
</evidence>
<dbReference type="Gene3D" id="2.30.110.10">
    <property type="entry name" value="Electron Transport, Fmn-binding Protein, Chain A"/>
    <property type="match status" value="1"/>
</dbReference>
<dbReference type="RefSeq" id="WP_040099179.1">
    <property type="nucleotide sequence ID" value="NZ_JWJD01000003.1"/>
</dbReference>
<keyword evidence="2" id="KW-1185">Reference proteome</keyword>
<reference evidence="1 2" key="1">
    <citation type="submission" date="2014-12" db="EMBL/GenBank/DDBJ databases">
        <title>Genomes of Geoalkalibacter ferrihydriticus and Geoalkalibacter subterraneus, two haloalkaliphilic metal-reducing members of the Geobacteraceae.</title>
        <authorList>
            <person name="Badalamenti J.P."/>
            <person name="Torres C.I."/>
            <person name="Krajmalnik-Brown R."/>
            <person name="Bond D.R."/>
        </authorList>
    </citation>
    <scope>NUCLEOTIDE SEQUENCE [LARGE SCALE GENOMIC DNA]</scope>
    <source>
        <strain evidence="1 2">DSM 17813</strain>
    </source>
</reference>
<proteinExistence type="predicted"/>
<sequence length="129" mass="14686">MDLRNYFATSQGTGVLSTADREGRVDSAIYARPHILADGTIAMIMRERLTHHNLQQNPYAAYLFRESGPGYRGVRLFLKKLREDADPELLQEMTRRCLSPEEDQARGPKFIVYFQLEKLLPLIGDGGTE</sequence>
<accession>A0A0C2ED74</accession>
<comment type="caution">
    <text evidence="1">The sequence shown here is derived from an EMBL/GenBank/DDBJ whole genome shotgun (WGS) entry which is preliminary data.</text>
</comment>
<protein>
    <submittedName>
        <fullName evidence="1">Pyridoxamine 5'-phosphate oxidase</fullName>
    </submittedName>
</protein>
<dbReference type="SUPFAM" id="SSF50475">
    <property type="entry name" value="FMN-binding split barrel"/>
    <property type="match status" value="1"/>
</dbReference>
<dbReference type="InterPro" id="IPR012349">
    <property type="entry name" value="Split_barrel_FMN-bd"/>
</dbReference>
<gene>
    <name evidence="1" type="ORF">GFER_10255</name>
</gene>
<dbReference type="EMBL" id="JWJD01000003">
    <property type="protein sequence ID" value="KIH76548.1"/>
    <property type="molecule type" value="Genomic_DNA"/>
</dbReference>
<evidence type="ECO:0000313" key="2">
    <source>
        <dbReference type="Proteomes" id="UP000035068"/>
    </source>
</evidence>
<organism evidence="1 2">
    <name type="scientific">Geoalkalibacter ferrihydriticus DSM 17813</name>
    <dbReference type="NCBI Taxonomy" id="1121915"/>
    <lineage>
        <taxon>Bacteria</taxon>
        <taxon>Pseudomonadati</taxon>
        <taxon>Thermodesulfobacteriota</taxon>
        <taxon>Desulfuromonadia</taxon>
        <taxon>Desulfuromonadales</taxon>
        <taxon>Geoalkalibacteraceae</taxon>
        <taxon>Geoalkalibacter</taxon>
    </lineage>
</organism>